<name>A0A9Q0KIC6_9MAGN</name>
<dbReference type="EMBL" id="JAMYWD010000005">
    <property type="protein sequence ID" value="KAJ4970794.1"/>
    <property type="molecule type" value="Genomic_DNA"/>
</dbReference>
<dbReference type="Proteomes" id="UP001141806">
    <property type="component" value="Unassembled WGS sequence"/>
</dbReference>
<dbReference type="InterPro" id="IPR034595">
    <property type="entry name" value="NDUFAF8"/>
</dbReference>
<dbReference type="PANTHER" id="PTHR34561">
    <property type="entry name" value="NADH DEHYDROGENASE [UBIQUINONE] 1 ALPHA SUBCOMPLEX ASSEMBLY FACTOR 8"/>
    <property type="match status" value="1"/>
</dbReference>
<dbReference type="AlphaFoldDB" id="A0A9Q0KIC6"/>
<evidence type="ECO:0000313" key="2">
    <source>
        <dbReference type="Proteomes" id="UP001141806"/>
    </source>
</evidence>
<reference evidence="1" key="1">
    <citation type="journal article" date="2023" name="Plant J.">
        <title>The genome of the king protea, Protea cynaroides.</title>
        <authorList>
            <person name="Chang J."/>
            <person name="Duong T.A."/>
            <person name="Schoeman C."/>
            <person name="Ma X."/>
            <person name="Roodt D."/>
            <person name="Barker N."/>
            <person name="Li Z."/>
            <person name="Van de Peer Y."/>
            <person name="Mizrachi E."/>
        </authorList>
    </citation>
    <scope>NUCLEOTIDE SEQUENCE</scope>
    <source>
        <tissue evidence="1">Young leaves</tissue>
    </source>
</reference>
<dbReference type="GO" id="GO:0032981">
    <property type="term" value="P:mitochondrial respiratory chain complex I assembly"/>
    <property type="evidence" value="ECO:0007669"/>
    <property type="project" value="InterPro"/>
</dbReference>
<evidence type="ECO:0008006" key="3">
    <source>
        <dbReference type="Google" id="ProtNLM"/>
    </source>
</evidence>
<dbReference type="GO" id="GO:0005739">
    <property type="term" value="C:mitochondrion"/>
    <property type="evidence" value="ECO:0007669"/>
    <property type="project" value="InterPro"/>
</dbReference>
<proteinExistence type="predicted"/>
<sequence>MNSQTGQFQNPLLACPVTPLWAYVQPDNFLRLPKHVRRLVRSHSLCHRTLQPNKRSCEIERRPRLLLSSSLIRSANDSFRSDPEMKERNSTSTLKRILVNCASQAKDYGSCVAGKVPQVERDMCLKEFLALKACMQNMLRGKF</sequence>
<comment type="caution">
    <text evidence="1">The sequence shown here is derived from an EMBL/GenBank/DDBJ whole genome shotgun (WGS) entry which is preliminary data.</text>
</comment>
<keyword evidence="2" id="KW-1185">Reference proteome</keyword>
<protein>
    <recommendedName>
        <fullName evidence="3">IMS import disulfide relay-system CHCH-CHCH-like Cx9C domain-containing protein</fullName>
    </recommendedName>
</protein>
<dbReference type="PANTHER" id="PTHR34561:SF1">
    <property type="entry name" value="NADH DEHYDROGENASE [UBIQUINONE] 1 ALPHA SUBCOMPLEX ASSEMBLY FACTOR 8"/>
    <property type="match status" value="1"/>
</dbReference>
<accession>A0A9Q0KIC6</accession>
<organism evidence="1 2">
    <name type="scientific">Protea cynaroides</name>
    <dbReference type="NCBI Taxonomy" id="273540"/>
    <lineage>
        <taxon>Eukaryota</taxon>
        <taxon>Viridiplantae</taxon>
        <taxon>Streptophyta</taxon>
        <taxon>Embryophyta</taxon>
        <taxon>Tracheophyta</taxon>
        <taxon>Spermatophyta</taxon>
        <taxon>Magnoliopsida</taxon>
        <taxon>Proteales</taxon>
        <taxon>Proteaceae</taxon>
        <taxon>Protea</taxon>
    </lineage>
</organism>
<gene>
    <name evidence="1" type="ORF">NE237_003893</name>
</gene>
<evidence type="ECO:0000313" key="1">
    <source>
        <dbReference type="EMBL" id="KAJ4970794.1"/>
    </source>
</evidence>
<dbReference type="OrthoDB" id="3821113at2759"/>